<keyword evidence="2 7" id="KW-0812">Transmembrane</keyword>
<proteinExistence type="inferred from homology"/>
<dbReference type="Pfam" id="PF02618">
    <property type="entry name" value="YceG"/>
    <property type="match status" value="1"/>
</dbReference>
<sequence length="352" mass="38483">MSRGTDLKTKFLVRRLVIVFSALALIAIVLFANRSQIRDVFDQLAGSDYTGGGNGTAVLQIEPGDDGAIVAQELVDLGVVKTYRTTYRLIIERDVVFYPGSYNLKLQMSSSAALDAIADPSSRAANRVLIREGLRIEDVIAALAKATGISKGEFESASKDLAALGIPTTEVSAEGWLFPATYEFDQQMTANQILSKMVSRTIVELDRFGVKPSDRHDVLTLASIVEKEVRNTSDFYKASRVFTNRLETGMPLQSDATVSYGVKGSTFTTSKADRADANRYNTYKYPGLPIGPIGAPGSLAIDAAVNPADGDWFYFVTVNLATGETVFTNTYAEHQKAVRQWLAWMRENPGYD</sequence>
<evidence type="ECO:0000256" key="4">
    <source>
        <dbReference type="ARBA" id="ARBA00023136"/>
    </source>
</evidence>
<evidence type="ECO:0000256" key="2">
    <source>
        <dbReference type="ARBA" id="ARBA00022692"/>
    </source>
</evidence>
<reference evidence="8" key="1">
    <citation type="submission" date="2020-05" db="EMBL/GenBank/DDBJ databases">
        <authorList>
            <person name="Chiriac C."/>
            <person name="Salcher M."/>
            <person name="Ghai R."/>
            <person name="Kavagutti S V."/>
        </authorList>
    </citation>
    <scope>NUCLEOTIDE SEQUENCE</scope>
</reference>
<feature type="transmembrane region" description="Helical" evidence="7">
    <location>
        <begin position="12"/>
        <end position="32"/>
    </location>
</feature>
<keyword evidence="4 7" id="KW-0472">Membrane</keyword>
<evidence type="ECO:0000256" key="1">
    <source>
        <dbReference type="ARBA" id="ARBA00022475"/>
    </source>
</evidence>
<evidence type="ECO:0000256" key="3">
    <source>
        <dbReference type="ARBA" id="ARBA00022989"/>
    </source>
</evidence>
<dbReference type="AlphaFoldDB" id="A0A6J6N9K5"/>
<dbReference type="Gene3D" id="3.30.160.60">
    <property type="entry name" value="Classic Zinc Finger"/>
    <property type="match status" value="1"/>
</dbReference>
<dbReference type="PANTHER" id="PTHR30518:SF2">
    <property type="entry name" value="ENDOLYTIC MUREIN TRANSGLYCOSYLASE"/>
    <property type="match status" value="1"/>
</dbReference>
<keyword evidence="1" id="KW-1003">Cell membrane</keyword>
<dbReference type="HAMAP" id="MF_02065">
    <property type="entry name" value="MltG"/>
    <property type="match status" value="1"/>
</dbReference>
<dbReference type="InterPro" id="IPR003770">
    <property type="entry name" value="MLTG-like"/>
</dbReference>
<keyword evidence="5" id="KW-0456">Lyase</keyword>
<dbReference type="GO" id="GO:0016829">
    <property type="term" value="F:lyase activity"/>
    <property type="evidence" value="ECO:0007669"/>
    <property type="project" value="UniProtKB-KW"/>
</dbReference>
<keyword evidence="3 7" id="KW-1133">Transmembrane helix</keyword>
<evidence type="ECO:0000256" key="7">
    <source>
        <dbReference type="SAM" id="Phobius"/>
    </source>
</evidence>
<dbReference type="EMBL" id="CAEZXK010000007">
    <property type="protein sequence ID" value="CAB4682817.1"/>
    <property type="molecule type" value="Genomic_DNA"/>
</dbReference>
<dbReference type="GO" id="GO:0071555">
    <property type="term" value="P:cell wall organization"/>
    <property type="evidence" value="ECO:0007669"/>
    <property type="project" value="UniProtKB-KW"/>
</dbReference>
<dbReference type="CDD" id="cd08010">
    <property type="entry name" value="MltG_like"/>
    <property type="match status" value="1"/>
</dbReference>
<evidence type="ECO:0000256" key="5">
    <source>
        <dbReference type="ARBA" id="ARBA00023239"/>
    </source>
</evidence>
<organism evidence="8">
    <name type="scientific">freshwater metagenome</name>
    <dbReference type="NCBI Taxonomy" id="449393"/>
    <lineage>
        <taxon>unclassified sequences</taxon>
        <taxon>metagenomes</taxon>
        <taxon>ecological metagenomes</taxon>
    </lineage>
</organism>
<name>A0A6J6N9K5_9ZZZZ</name>
<evidence type="ECO:0000256" key="6">
    <source>
        <dbReference type="ARBA" id="ARBA00023316"/>
    </source>
</evidence>
<keyword evidence="6" id="KW-0961">Cell wall biogenesis/degradation</keyword>
<evidence type="ECO:0000313" key="8">
    <source>
        <dbReference type="EMBL" id="CAB4682817.1"/>
    </source>
</evidence>
<protein>
    <submittedName>
        <fullName evidence="8">Unannotated protein</fullName>
    </submittedName>
</protein>
<dbReference type="NCBIfam" id="TIGR00247">
    <property type="entry name" value="endolytic transglycosylase MltG"/>
    <property type="match status" value="1"/>
</dbReference>
<dbReference type="PANTHER" id="PTHR30518">
    <property type="entry name" value="ENDOLYTIC MUREIN TRANSGLYCOSYLASE"/>
    <property type="match status" value="1"/>
</dbReference>
<gene>
    <name evidence="8" type="ORF">UFOPK2370_00427</name>
</gene>
<accession>A0A6J6N9K5</accession>